<dbReference type="EMBL" id="BARS01026727">
    <property type="protein sequence ID" value="GAG03851.1"/>
    <property type="molecule type" value="Genomic_DNA"/>
</dbReference>
<accession>X0VTI7</accession>
<name>X0VTI7_9ZZZZ</name>
<gene>
    <name evidence="2" type="ORF">S01H1_42085</name>
</gene>
<keyword evidence="1" id="KW-0812">Transmembrane</keyword>
<evidence type="ECO:0000313" key="2">
    <source>
        <dbReference type="EMBL" id="GAG03851.1"/>
    </source>
</evidence>
<keyword evidence="1" id="KW-1133">Transmembrane helix</keyword>
<feature type="transmembrane region" description="Helical" evidence="1">
    <location>
        <begin position="12"/>
        <end position="34"/>
    </location>
</feature>
<sequence>MDNNVKKENSKVLSPWFILIICLIVISVVITIILSSEWNTQNAMLVVITLTLITLIIYTSATHSIALIDKSRWELENKCKAFYYMKTVKENEDSILFGIKNESILIMYAKVNCNFNIYGEEVEYSDDYNGRNTWYIFPHQISQGHFEISKLLSKKGKTVPNMIKERDDTNREKQLTMELEIKFRDEYKRERKLPSRIHFFDFKRMCWIP</sequence>
<keyword evidence="1" id="KW-0472">Membrane</keyword>
<feature type="transmembrane region" description="Helical" evidence="1">
    <location>
        <begin position="46"/>
        <end position="68"/>
    </location>
</feature>
<protein>
    <submittedName>
        <fullName evidence="2">Uncharacterized protein</fullName>
    </submittedName>
</protein>
<dbReference type="AlphaFoldDB" id="X0VTI7"/>
<reference evidence="2" key="1">
    <citation type="journal article" date="2014" name="Front. Microbiol.">
        <title>High frequency of phylogenetically diverse reductive dehalogenase-homologous genes in deep subseafloor sedimentary metagenomes.</title>
        <authorList>
            <person name="Kawai M."/>
            <person name="Futagami T."/>
            <person name="Toyoda A."/>
            <person name="Takaki Y."/>
            <person name="Nishi S."/>
            <person name="Hori S."/>
            <person name="Arai W."/>
            <person name="Tsubouchi T."/>
            <person name="Morono Y."/>
            <person name="Uchiyama I."/>
            <person name="Ito T."/>
            <person name="Fujiyama A."/>
            <person name="Inagaki F."/>
            <person name="Takami H."/>
        </authorList>
    </citation>
    <scope>NUCLEOTIDE SEQUENCE</scope>
    <source>
        <strain evidence="2">Expedition CK06-06</strain>
    </source>
</reference>
<evidence type="ECO:0000256" key="1">
    <source>
        <dbReference type="SAM" id="Phobius"/>
    </source>
</evidence>
<proteinExistence type="predicted"/>
<comment type="caution">
    <text evidence="2">The sequence shown here is derived from an EMBL/GenBank/DDBJ whole genome shotgun (WGS) entry which is preliminary data.</text>
</comment>
<feature type="non-terminal residue" evidence="2">
    <location>
        <position position="209"/>
    </location>
</feature>
<organism evidence="2">
    <name type="scientific">marine sediment metagenome</name>
    <dbReference type="NCBI Taxonomy" id="412755"/>
    <lineage>
        <taxon>unclassified sequences</taxon>
        <taxon>metagenomes</taxon>
        <taxon>ecological metagenomes</taxon>
    </lineage>
</organism>